<dbReference type="Pfam" id="PF22124">
    <property type="entry name" value="Glyco_hydro_95_cat"/>
    <property type="match status" value="1"/>
</dbReference>
<gene>
    <name evidence="4" type="ORF">SLS59_007113</name>
</gene>
<accession>A0ABR3R115</accession>
<dbReference type="InterPro" id="IPR054363">
    <property type="entry name" value="GH95_cat"/>
</dbReference>
<feature type="domain" description="Glycosyl hydrolase family 95 catalytic" evidence="3">
    <location>
        <begin position="321"/>
        <end position="737"/>
    </location>
</feature>
<feature type="chain" id="PRO_5045952106" description="Glycoside hydrolase family 95 protein" evidence="1">
    <location>
        <begin position="24"/>
        <end position="828"/>
    </location>
</feature>
<dbReference type="SUPFAM" id="SSF48208">
    <property type="entry name" value="Six-hairpin glycosidases"/>
    <property type="match status" value="1"/>
</dbReference>
<feature type="signal peptide" evidence="1">
    <location>
        <begin position="1"/>
        <end position="23"/>
    </location>
</feature>
<evidence type="ECO:0000259" key="2">
    <source>
        <dbReference type="Pfam" id="PF14498"/>
    </source>
</evidence>
<proteinExistence type="predicted"/>
<dbReference type="EMBL" id="JAKIXB020000024">
    <property type="protein sequence ID" value="KAL1598103.1"/>
    <property type="molecule type" value="Genomic_DNA"/>
</dbReference>
<evidence type="ECO:0000313" key="4">
    <source>
        <dbReference type="EMBL" id="KAL1598103.1"/>
    </source>
</evidence>
<dbReference type="InterPro" id="IPR016518">
    <property type="entry name" value="Alpha-L-fucosidase"/>
</dbReference>
<feature type="domain" description="Glycosyl hydrolase family 95 N-terminal" evidence="2">
    <location>
        <begin position="29"/>
        <end position="289"/>
    </location>
</feature>
<name>A0ABR3R115_9PLEO</name>
<keyword evidence="5" id="KW-1185">Reference proteome</keyword>
<dbReference type="Gene3D" id="1.50.10.10">
    <property type="match status" value="1"/>
</dbReference>
<reference evidence="4 5" key="1">
    <citation type="submission" date="2024-02" db="EMBL/GenBank/DDBJ databases">
        <title>De novo assembly and annotation of 12 fungi associated with fruit tree decline syndrome in Ontario, Canada.</title>
        <authorList>
            <person name="Sulman M."/>
            <person name="Ellouze W."/>
            <person name="Ilyukhin E."/>
        </authorList>
    </citation>
    <scope>NUCLEOTIDE SEQUENCE [LARGE SCALE GENOMIC DNA]</scope>
    <source>
        <strain evidence="4 5">M97-236</strain>
    </source>
</reference>
<comment type="caution">
    <text evidence="4">The sequence shown here is derived from an EMBL/GenBank/DDBJ whole genome shotgun (WGS) entry which is preliminary data.</text>
</comment>
<organism evidence="4 5">
    <name type="scientific">Nothophoma quercina</name>
    <dbReference type="NCBI Taxonomy" id="749835"/>
    <lineage>
        <taxon>Eukaryota</taxon>
        <taxon>Fungi</taxon>
        <taxon>Dikarya</taxon>
        <taxon>Ascomycota</taxon>
        <taxon>Pezizomycotina</taxon>
        <taxon>Dothideomycetes</taxon>
        <taxon>Pleosporomycetidae</taxon>
        <taxon>Pleosporales</taxon>
        <taxon>Pleosporineae</taxon>
        <taxon>Didymellaceae</taxon>
        <taxon>Nothophoma</taxon>
    </lineage>
</organism>
<dbReference type="PANTHER" id="PTHR31084:SF3">
    <property type="entry name" value="ALPHA-FUCOSIDASE A"/>
    <property type="match status" value="1"/>
</dbReference>
<dbReference type="InterPro" id="IPR012341">
    <property type="entry name" value="6hp_glycosidase-like_sf"/>
</dbReference>
<evidence type="ECO:0000256" key="1">
    <source>
        <dbReference type="SAM" id="SignalP"/>
    </source>
</evidence>
<dbReference type="PANTHER" id="PTHR31084">
    <property type="entry name" value="ALPHA-L-FUCOSIDASE 2"/>
    <property type="match status" value="1"/>
</dbReference>
<dbReference type="InterPro" id="IPR008928">
    <property type="entry name" value="6-hairpin_glycosidase_sf"/>
</dbReference>
<sequence length="828" mass="90486">MRVLSLRDGAWLTFLSLLSSTNAKHAKSLWERTPANSSDIIRTAYPIGNGRLGALIHGSPLSSPFSETLTLNVDSLWSGGPFEVSNYTGGNPNTSVAGSLSGIRQWIFENGTGNVTELLGDDQFYGSYRVLGNLSISIPDFKSITKYRRRLDLAEGMHDTFFSTGNTTVQTEAFCSFPDQVCVYTITSTGRGLPPLEVRLGNELVEPELQNATCVDGSGYGNETTHLRLRGVTQLGPPEGMRYDAIARIVADSNVQTSCVNNTGTLRIVPETHGKRVSIVVGAGTNYDTKKGTAEFGYSFRGRDPGAVVESMTQIAAAKTFDGLRKGHFEDFAALTSRFSLSLGDPLNSKRRPTSELLARYNANDTAGDPYLESVLFDYATYLFISASRPGSLPPNLQGRWSEGLGAAWSGDYHANINLQMNHWTADQTGLTDLQSPLWDYMADNWVPRGQETARLLYGAPGWVVHDEMNIFGHTGMKSGASWANYAAAAAWMMQHVFDHFAYSQDVAWLQAQGYPMLKGVAEFWLSQLQVDEFSKDGTLVVNPCNSPEHGPTTFGCAHFQQLVHQVFEATLSLESAGGETDETFVANVSSSLADLDKGFHIGEWGQIKEWKLPDSFGYDFINDTHRHLSELVGWHPGYSLSSFQGGYSNATIQDAITQKLYSRGEGNAEDANAGWAKVWRSACWARLNNTERAHFELRYAIDTNIADNGFSMYSATNTPFQIDANYGIGGAILSMLIVDLPNAFGDDSTRTVVLGPAIPAAWKIMAEGGVQGLRLRGGGAVDFQWDEQGIVREAVLKDREAPLRIVNKEGTLLAEAKGPVLELHSAK</sequence>
<evidence type="ECO:0000313" key="5">
    <source>
        <dbReference type="Proteomes" id="UP001521222"/>
    </source>
</evidence>
<dbReference type="PIRSF" id="PIRSF007663">
    <property type="entry name" value="UCP007663"/>
    <property type="match status" value="1"/>
</dbReference>
<dbReference type="Proteomes" id="UP001521222">
    <property type="component" value="Unassembled WGS sequence"/>
</dbReference>
<keyword evidence="1" id="KW-0732">Signal</keyword>
<dbReference type="Pfam" id="PF14498">
    <property type="entry name" value="Glyco_hyd_65N_2"/>
    <property type="match status" value="1"/>
</dbReference>
<protein>
    <recommendedName>
        <fullName evidence="6">Glycoside hydrolase family 95 protein</fullName>
    </recommendedName>
</protein>
<evidence type="ECO:0000259" key="3">
    <source>
        <dbReference type="Pfam" id="PF22124"/>
    </source>
</evidence>
<evidence type="ECO:0008006" key="6">
    <source>
        <dbReference type="Google" id="ProtNLM"/>
    </source>
</evidence>
<dbReference type="InterPro" id="IPR027414">
    <property type="entry name" value="GH95_N_dom"/>
</dbReference>